<evidence type="ECO:0000313" key="6">
    <source>
        <dbReference type="Proteomes" id="UP000521872"/>
    </source>
</evidence>
<keyword evidence="1 2" id="KW-0456">Lyase</keyword>
<evidence type="ECO:0000256" key="2">
    <source>
        <dbReference type="PIRNR" id="PIRNR001365"/>
    </source>
</evidence>
<dbReference type="PANTHER" id="PTHR12128">
    <property type="entry name" value="DIHYDRODIPICOLINATE SYNTHASE"/>
    <property type="match status" value="1"/>
</dbReference>
<accession>A0A8H4VMH5</accession>
<keyword evidence="6" id="KW-1185">Reference proteome</keyword>
<dbReference type="Proteomes" id="UP000521872">
    <property type="component" value="Unassembled WGS sequence"/>
</dbReference>
<dbReference type="InterPro" id="IPR002220">
    <property type="entry name" value="DapA-like"/>
</dbReference>
<dbReference type="CDD" id="cd00408">
    <property type="entry name" value="DHDPS-like"/>
    <property type="match status" value="1"/>
</dbReference>
<dbReference type="Pfam" id="PF00701">
    <property type="entry name" value="DHDPS"/>
    <property type="match status" value="1"/>
</dbReference>
<comment type="caution">
    <text evidence="5">The sequence shown here is derived from an EMBL/GenBank/DDBJ whole genome shotgun (WGS) entry which is preliminary data.</text>
</comment>
<sequence length="343" mass="36159">MAANGNHSNGFSRPLKPGIYAPIPTFFLPETEDLDIPTFEGHVVRLANAGVSPLIAGSMGEAIHLSHSERVKLIHAARKSLDNAGFDHVPIIAGTGAASTRETVELCHEAGAAGADAVIILTNGFFAGVLASNPPALKAHFVEVAEKSPVPVFIYNFPGASAGIDLDSDLIVQLAKECPNTCGVKLTCGNVGKLTRIADAIASPSFTTLHPRKNLHAPFLVLGGFVDFVVPSAFANAHGAITGLANLFPSAIVQLYKLSEEAKKDLSILPEAQRIQGIVARADYTIAKASIAGTKALMERMYGYGGLPRKPLPPTAPEAAQALWEHPDVQDAVQLERELTGKK</sequence>
<dbReference type="GO" id="GO:0008840">
    <property type="term" value="F:4-hydroxy-tetrahydrodipicolinate synthase activity"/>
    <property type="evidence" value="ECO:0007669"/>
    <property type="project" value="TreeGrafter"/>
</dbReference>
<feature type="active site" description="Proton donor/acceptor" evidence="3">
    <location>
        <position position="155"/>
    </location>
</feature>
<organism evidence="5 6">
    <name type="scientific">Agrocybe pediades</name>
    <dbReference type="NCBI Taxonomy" id="84607"/>
    <lineage>
        <taxon>Eukaryota</taxon>
        <taxon>Fungi</taxon>
        <taxon>Dikarya</taxon>
        <taxon>Basidiomycota</taxon>
        <taxon>Agaricomycotina</taxon>
        <taxon>Agaricomycetes</taxon>
        <taxon>Agaricomycetidae</taxon>
        <taxon>Agaricales</taxon>
        <taxon>Agaricineae</taxon>
        <taxon>Strophariaceae</taxon>
        <taxon>Agrocybe</taxon>
    </lineage>
</organism>
<dbReference type="PRINTS" id="PR00146">
    <property type="entry name" value="DHPICSNTHASE"/>
</dbReference>
<evidence type="ECO:0000256" key="1">
    <source>
        <dbReference type="ARBA" id="ARBA00023239"/>
    </source>
</evidence>
<reference evidence="5 6" key="1">
    <citation type="submission" date="2019-12" db="EMBL/GenBank/DDBJ databases">
        <authorList>
            <person name="Floudas D."/>
            <person name="Bentzer J."/>
            <person name="Ahren D."/>
            <person name="Johansson T."/>
            <person name="Persson P."/>
            <person name="Tunlid A."/>
        </authorList>
    </citation>
    <scope>NUCLEOTIDE SEQUENCE [LARGE SCALE GENOMIC DNA]</scope>
    <source>
        <strain evidence="5 6">CBS 102.39</strain>
    </source>
</reference>
<dbReference type="SUPFAM" id="SSF51569">
    <property type="entry name" value="Aldolase"/>
    <property type="match status" value="1"/>
</dbReference>
<dbReference type="AlphaFoldDB" id="A0A8H4VMH5"/>
<evidence type="ECO:0000256" key="4">
    <source>
        <dbReference type="PIRSR" id="PIRSR001365-2"/>
    </source>
</evidence>
<name>A0A8H4VMH5_9AGAR</name>
<dbReference type="EMBL" id="JAACJL010000044">
    <property type="protein sequence ID" value="KAF4615027.1"/>
    <property type="molecule type" value="Genomic_DNA"/>
</dbReference>
<evidence type="ECO:0008006" key="7">
    <source>
        <dbReference type="Google" id="ProtNLM"/>
    </source>
</evidence>
<dbReference type="SMART" id="SM01130">
    <property type="entry name" value="DHDPS"/>
    <property type="match status" value="1"/>
</dbReference>
<feature type="binding site" evidence="4">
    <location>
        <position position="241"/>
    </location>
    <ligand>
        <name>pyruvate</name>
        <dbReference type="ChEBI" id="CHEBI:15361"/>
    </ligand>
</feature>
<dbReference type="Gene3D" id="3.20.20.70">
    <property type="entry name" value="Aldolase class I"/>
    <property type="match status" value="1"/>
</dbReference>
<gene>
    <name evidence="5" type="ORF">D9613_003119</name>
</gene>
<comment type="similarity">
    <text evidence="2">Belongs to the DapA family.</text>
</comment>
<feature type="active site" description="Schiff-base intermediate with substrate" evidence="3">
    <location>
        <position position="185"/>
    </location>
</feature>
<dbReference type="PIRSF" id="PIRSF001365">
    <property type="entry name" value="DHDPS"/>
    <property type="match status" value="1"/>
</dbReference>
<protein>
    <recommendedName>
        <fullName evidence="7">Dihydrodipicolinate synthetase</fullName>
    </recommendedName>
</protein>
<evidence type="ECO:0000256" key="3">
    <source>
        <dbReference type="PIRSR" id="PIRSR001365-1"/>
    </source>
</evidence>
<proteinExistence type="inferred from homology"/>
<dbReference type="PANTHER" id="PTHR12128:SF66">
    <property type="entry name" value="4-HYDROXY-2-OXOGLUTARATE ALDOLASE, MITOCHONDRIAL"/>
    <property type="match status" value="1"/>
</dbReference>
<dbReference type="InterPro" id="IPR013785">
    <property type="entry name" value="Aldolase_TIM"/>
</dbReference>
<evidence type="ECO:0000313" key="5">
    <source>
        <dbReference type="EMBL" id="KAF4615027.1"/>
    </source>
</evidence>